<dbReference type="CDD" id="cd06661">
    <property type="entry name" value="GGCT_like"/>
    <property type="match status" value="1"/>
</dbReference>
<dbReference type="PANTHER" id="PTHR12192">
    <property type="entry name" value="CATION TRANSPORT PROTEIN CHAC-RELATED"/>
    <property type="match status" value="1"/>
</dbReference>
<dbReference type="InterPro" id="IPR013024">
    <property type="entry name" value="GGCT-like"/>
</dbReference>
<dbReference type="GO" id="GO:0005737">
    <property type="term" value="C:cytoplasm"/>
    <property type="evidence" value="ECO:0007669"/>
    <property type="project" value="TreeGrafter"/>
</dbReference>
<dbReference type="Gene3D" id="3.10.490.10">
    <property type="entry name" value="Gamma-glutamyl cyclotransferase-like"/>
    <property type="match status" value="1"/>
</dbReference>
<dbReference type="EC" id="4.3.2.7" evidence="1"/>
<comment type="caution">
    <text evidence="3">The sequence shown here is derived from an EMBL/GenBank/DDBJ whole genome shotgun (WGS) entry which is preliminary data.</text>
</comment>
<dbReference type="SUPFAM" id="SSF110857">
    <property type="entry name" value="Gamma-glutamyl cyclotransferase-like"/>
    <property type="match status" value="1"/>
</dbReference>
<dbReference type="GO" id="GO:0061928">
    <property type="term" value="F:glutathione specific gamma-glutamylcyclotransferase activity"/>
    <property type="evidence" value="ECO:0007669"/>
    <property type="project" value="UniProtKB-EC"/>
</dbReference>
<gene>
    <name evidence="3" type="ORF">F7P80_12010</name>
</gene>
<dbReference type="RefSeq" id="WP_151044991.1">
    <property type="nucleotide sequence ID" value="NZ_VZOT01000008.1"/>
</dbReference>
<accession>A0A6A1R1D1</accession>
<dbReference type="PANTHER" id="PTHR12192:SF2">
    <property type="entry name" value="GLUTATHIONE-SPECIFIC GAMMA-GLUTAMYLCYCLOTRANSFERASE 2"/>
    <property type="match status" value="1"/>
</dbReference>
<evidence type="ECO:0000313" key="3">
    <source>
        <dbReference type="EMBL" id="KAB0586072.1"/>
    </source>
</evidence>
<dbReference type="AlphaFoldDB" id="A0A6A1R1D1"/>
<organism evidence="3">
    <name type="scientific">Comamonas kerstersii</name>
    <dbReference type="NCBI Taxonomy" id="225992"/>
    <lineage>
        <taxon>Bacteria</taxon>
        <taxon>Pseudomonadati</taxon>
        <taxon>Pseudomonadota</taxon>
        <taxon>Betaproteobacteria</taxon>
        <taxon>Burkholderiales</taxon>
        <taxon>Comamonadaceae</taxon>
        <taxon>Comamonas</taxon>
    </lineage>
</organism>
<dbReference type="InterPro" id="IPR006840">
    <property type="entry name" value="ChaC"/>
</dbReference>
<evidence type="ECO:0000256" key="1">
    <source>
        <dbReference type="ARBA" id="ARBA00012344"/>
    </source>
</evidence>
<dbReference type="EMBL" id="VZOT01000008">
    <property type="protein sequence ID" value="KAB0586072.1"/>
    <property type="molecule type" value="Genomic_DNA"/>
</dbReference>
<dbReference type="Pfam" id="PF04752">
    <property type="entry name" value="ChaC"/>
    <property type="match status" value="1"/>
</dbReference>
<keyword evidence="2" id="KW-0456">Lyase</keyword>
<dbReference type="GO" id="GO:0006751">
    <property type="term" value="P:glutathione catabolic process"/>
    <property type="evidence" value="ECO:0007669"/>
    <property type="project" value="InterPro"/>
</dbReference>
<name>A0A6A1R1D1_9BURK</name>
<dbReference type="InterPro" id="IPR036568">
    <property type="entry name" value="GGCT-like_sf"/>
</dbReference>
<evidence type="ECO:0000256" key="2">
    <source>
        <dbReference type="ARBA" id="ARBA00023239"/>
    </source>
</evidence>
<reference evidence="3" key="1">
    <citation type="submission" date="2019-09" db="EMBL/GenBank/DDBJ databases">
        <title>Draft genome sequences of 48 bacterial type strains from the CCUG.</title>
        <authorList>
            <person name="Tunovic T."/>
            <person name="Pineiro-Iglesias B."/>
            <person name="Unosson C."/>
            <person name="Inganas E."/>
            <person name="Ohlen M."/>
            <person name="Cardew S."/>
            <person name="Jensie-Markopoulos S."/>
            <person name="Salva-Serra F."/>
            <person name="Jaen-Luchoro D."/>
            <person name="Karlsson R."/>
            <person name="Svensson-Stadler L."/>
            <person name="Chun J."/>
            <person name="Moore E."/>
        </authorList>
    </citation>
    <scope>NUCLEOTIDE SEQUENCE</scope>
    <source>
        <strain evidence="3">CCUG 15333</strain>
    </source>
</reference>
<proteinExistence type="predicted"/>
<protein>
    <recommendedName>
        <fullName evidence="1">glutathione-specific gamma-glutamylcyclotransferase</fullName>
        <ecNumber evidence="1">4.3.2.7</ecNumber>
    </recommendedName>
</protein>
<sequence length="223" mass="24865">MLTREMIQTGAYLNSFKDLPQQPRWSHQRIEASMHETLAQRPRAQPVWLFAYGSLIWNPLFKYAEMQSSVLHGWHRSFCIRLHDGRGSVDAPGRMLALKTGGETNGVAFRLAEDGLVDELWLAWVREMVHGLYCPVWAEAVLADGRTTQVLTFVADTTHQVYESDSSVATTVKAICKASGHLGSNRDYVLQLEACLADHDIQDAYVTELAAAVRTQSVGVTCS</sequence>